<keyword evidence="2" id="KW-1185">Reference proteome</keyword>
<accession>A0A6A4CA00</accession>
<dbReference type="Proteomes" id="UP000434957">
    <property type="component" value="Unassembled WGS sequence"/>
</dbReference>
<dbReference type="AlphaFoldDB" id="A0A6A4CA00"/>
<comment type="caution">
    <text evidence="1">The sequence shown here is derived from an EMBL/GenBank/DDBJ whole genome shotgun (WGS) entry which is preliminary data.</text>
</comment>
<dbReference type="EMBL" id="QXFT01003449">
    <property type="protein sequence ID" value="KAE9285692.1"/>
    <property type="molecule type" value="Genomic_DNA"/>
</dbReference>
<name>A0A6A4CA00_9STRA</name>
<protein>
    <submittedName>
        <fullName evidence="1">Uncharacterized protein</fullName>
    </submittedName>
</protein>
<proteinExistence type="predicted"/>
<gene>
    <name evidence="1" type="ORF">PR003_g26512</name>
</gene>
<evidence type="ECO:0000313" key="1">
    <source>
        <dbReference type="EMBL" id="KAE9285692.1"/>
    </source>
</evidence>
<organism evidence="1 2">
    <name type="scientific">Phytophthora rubi</name>
    <dbReference type="NCBI Taxonomy" id="129364"/>
    <lineage>
        <taxon>Eukaryota</taxon>
        <taxon>Sar</taxon>
        <taxon>Stramenopiles</taxon>
        <taxon>Oomycota</taxon>
        <taxon>Peronosporomycetes</taxon>
        <taxon>Peronosporales</taxon>
        <taxon>Peronosporaceae</taxon>
        <taxon>Phytophthora</taxon>
    </lineage>
</organism>
<sequence>MWGPLLVFEEFKLAVQVVRRRGVQEDALPPDAFASVVSIGHTRSSSLTGATVWQTATMWPGLLHAEHRILPFRLRAGNLRFLSITAACASPRTGADGPRPSSYFGRLLDRILPSEPASEVIFLTAMSSSAIGLGDCSSTAIFSDVVNFGQAFRTKASSAKRTLFDNCMPPSNDPAILTKRSAYSR</sequence>
<reference evidence="1 2" key="1">
    <citation type="submission" date="2018-08" db="EMBL/GenBank/DDBJ databases">
        <title>Genomic investigation of the strawberry pathogen Phytophthora fragariae indicates pathogenicity is determined by transcriptional variation in three key races.</title>
        <authorList>
            <person name="Adams T.M."/>
            <person name="Armitage A.D."/>
            <person name="Sobczyk M.K."/>
            <person name="Bates H.J."/>
            <person name="Dunwell J.M."/>
            <person name="Nellist C.F."/>
            <person name="Harrison R.J."/>
        </authorList>
    </citation>
    <scope>NUCLEOTIDE SEQUENCE [LARGE SCALE GENOMIC DNA]</scope>
    <source>
        <strain evidence="1 2">SCRP333</strain>
    </source>
</reference>
<evidence type="ECO:0000313" key="2">
    <source>
        <dbReference type="Proteomes" id="UP000434957"/>
    </source>
</evidence>